<keyword evidence="2" id="KW-0288">FMN</keyword>
<keyword evidence="4" id="KW-0503">Monooxygenase</keyword>
<evidence type="ECO:0000256" key="4">
    <source>
        <dbReference type="ARBA" id="ARBA00023033"/>
    </source>
</evidence>
<dbReference type="GO" id="GO:0008726">
    <property type="term" value="F:alkanesulfonate monooxygenase activity"/>
    <property type="evidence" value="ECO:0007669"/>
    <property type="project" value="TreeGrafter"/>
</dbReference>
<dbReference type="NCBIfam" id="TIGR03619">
    <property type="entry name" value="F420_Rv2161c"/>
    <property type="match status" value="1"/>
</dbReference>
<dbReference type="AlphaFoldDB" id="A0A1H6DUF9"/>
<dbReference type="EMBL" id="FNVO01000022">
    <property type="protein sequence ID" value="SEG88890.1"/>
    <property type="molecule type" value="Genomic_DNA"/>
</dbReference>
<evidence type="ECO:0000313" key="6">
    <source>
        <dbReference type="EMBL" id="SEG88890.1"/>
    </source>
</evidence>
<evidence type="ECO:0000256" key="2">
    <source>
        <dbReference type="ARBA" id="ARBA00022643"/>
    </source>
</evidence>
<dbReference type="GO" id="GO:0046306">
    <property type="term" value="P:alkanesulfonate catabolic process"/>
    <property type="evidence" value="ECO:0007669"/>
    <property type="project" value="TreeGrafter"/>
</dbReference>
<evidence type="ECO:0000259" key="5">
    <source>
        <dbReference type="Pfam" id="PF00296"/>
    </source>
</evidence>
<dbReference type="RefSeq" id="WP_103943590.1">
    <property type="nucleotide sequence ID" value="NZ_FNVO01000022.1"/>
</dbReference>
<feature type="domain" description="Luciferase-like" evidence="5">
    <location>
        <begin position="2"/>
        <end position="217"/>
    </location>
</feature>
<evidence type="ECO:0000256" key="1">
    <source>
        <dbReference type="ARBA" id="ARBA00022630"/>
    </source>
</evidence>
<dbReference type="Proteomes" id="UP000236723">
    <property type="component" value="Unassembled WGS sequence"/>
</dbReference>
<name>A0A1H6DUF9_9ACTN</name>
<accession>A0A1H6DUF9</accession>
<evidence type="ECO:0000256" key="3">
    <source>
        <dbReference type="ARBA" id="ARBA00023002"/>
    </source>
</evidence>
<proteinExistence type="predicted"/>
<reference evidence="7" key="1">
    <citation type="submission" date="2016-10" db="EMBL/GenBank/DDBJ databases">
        <authorList>
            <person name="Varghese N."/>
            <person name="Submissions S."/>
        </authorList>
    </citation>
    <scope>NUCLEOTIDE SEQUENCE [LARGE SCALE GENOMIC DNA]</scope>
    <source>
        <strain evidence="7">DSM 43163</strain>
    </source>
</reference>
<dbReference type="PANTHER" id="PTHR42847:SF4">
    <property type="entry name" value="ALKANESULFONATE MONOOXYGENASE-RELATED"/>
    <property type="match status" value="1"/>
</dbReference>
<dbReference type="SUPFAM" id="SSF51679">
    <property type="entry name" value="Bacterial luciferase-like"/>
    <property type="match status" value="1"/>
</dbReference>
<dbReference type="InterPro" id="IPR036661">
    <property type="entry name" value="Luciferase-like_sf"/>
</dbReference>
<dbReference type="PANTHER" id="PTHR42847">
    <property type="entry name" value="ALKANESULFONATE MONOOXYGENASE"/>
    <property type="match status" value="1"/>
</dbReference>
<evidence type="ECO:0000313" key="7">
    <source>
        <dbReference type="Proteomes" id="UP000236723"/>
    </source>
</evidence>
<gene>
    <name evidence="6" type="ORF">SAMN04489712_122101</name>
</gene>
<keyword evidence="1" id="KW-0285">Flavoprotein</keyword>
<dbReference type="CDD" id="cd01097">
    <property type="entry name" value="Tetrahydromethanopterin_reductase"/>
    <property type="match status" value="1"/>
</dbReference>
<dbReference type="InterPro" id="IPR019921">
    <property type="entry name" value="Lucif-like_OxRdtase_Rv2161c"/>
</dbReference>
<protein>
    <submittedName>
        <fullName evidence="6">Probable F420-dependent oxidoreductase, Rv2161c family</fullName>
    </submittedName>
</protein>
<dbReference type="InterPro" id="IPR011251">
    <property type="entry name" value="Luciferase-like_dom"/>
</dbReference>
<dbReference type="Pfam" id="PF00296">
    <property type="entry name" value="Bac_luciferase"/>
    <property type="match status" value="1"/>
</dbReference>
<organism evidence="6 7">
    <name type="scientific">Thermomonospora echinospora</name>
    <dbReference type="NCBI Taxonomy" id="1992"/>
    <lineage>
        <taxon>Bacteria</taxon>
        <taxon>Bacillati</taxon>
        <taxon>Actinomycetota</taxon>
        <taxon>Actinomycetes</taxon>
        <taxon>Streptosporangiales</taxon>
        <taxon>Thermomonosporaceae</taxon>
        <taxon>Thermomonospora</taxon>
    </lineage>
</organism>
<dbReference type="OrthoDB" id="4074025at2"/>
<sequence>MRAGIISPVVTRVPGAHAEWERSADIEDLGRIARVADELGFDHLTCSEHVAVPAEVAEVRGGTYWDPLSTFGYLAACTGRIRLATHVLVLGYHHPLEIAKRYGTLDRVCGGRLVLGLGVGTLREEFALLGAEFEERGRRADDALAALRAALSRRDPEYHGEFYDFSEMIVEPHAVQPRVPLWIGGRTPRSLRRAVRSGDGWVPFGLSPDELAGMLAAVDLPEGFEVVLTAERMLDPIGSPEGVERRLRALGAAGATVVGVRLSAESVAHYCEQLEALHTVLQEIDGRVAHD</sequence>
<dbReference type="InterPro" id="IPR050172">
    <property type="entry name" value="SsuD_RutA_monooxygenase"/>
</dbReference>
<keyword evidence="7" id="KW-1185">Reference proteome</keyword>
<dbReference type="Gene3D" id="3.20.20.30">
    <property type="entry name" value="Luciferase-like domain"/>
    <property type="match status" value="1"/>
</dbReference>
<keyword evidence="3" id="KW-0560">Oxidoreductase</keyword>